<feature type="domain" description="IraD/Gp25-like" evidence="1">
    <location>
        <begin position="55"/>
        <end position="140"/>
    </location>
</feature>
<accession>A0A7T8EMB3</accession>
<dbReference type="Proteomes" id="UP000595228">
    <property type="component" value="Segment"/>
</dbReference>
<protein>
    <recommendedName>
        <fullName evidence="1">IraD/Gp25-like domain-containing protein</fullName>
    </recommendedName>
</protein>
<evidence type="ECO:0000259" key="1">
    <source>
        <dbReference type="Pfam" id="PF04965"/>
    </source>
</evidence>
<name>A0A7T8EMB3_9CAUD</name>
<sequence length="153" mass="17186">MVKAHDYTGEGIICPLVLERQYPKGFNMKEYKDIDLKFGMHPVTKDVTKKTGIYAVLQSVRNIVMSTVGDWPTYPSIGAGLYTMLGENTNPTIQVDVKNKVEDAIALFEPRAELQSVDVSLSDDYHSLGVTITFYVVNNPEPITDTIWLKRTN</sequence>
<organism evidence="2">
    <name type="scientific">Salmonella phage vB_SenAc_BPS5</name>
    <dbReference type="NCBI Taxonomy" id="2801550"/>
    <lineage>
        <taxon>Viruses</taxon>
        <taxon>Duplodnaviria</taxon>
        <taxon>Heunggongvirae</taxon>
        <taxon>Uroviricota</taxon>
        <taxon>Caudoviricetes</taxon>
        <taxon>Pantevenvirales</taxon>
        <taxon>Ackermannviridae</taxon>
        <taxon>Cvivirinae</taxon>
        <taxon>Kuttervirus</taxon>
        <taxon>Kuttervirus SFP10</taxon>
    </lineage>
</organism>
<dbReference type="InterPro" id="IPR007048">
    <property type="entry name" value="IraD/Gp25-like"/>
</dbReference>
<dbReference type="SUPFAM" id="SSF160719">
    <property type="entry name" value="gpW/gp25-like"/>
    <property type="match status" value="1"/>
</dbReference>
<proteinExistence type="predicted"/>
<evidence type="ECO:0000313" key="2">
    <source>
        <dbReference type="EMBL" id="QQO89121.1"/>
    </source>
</evidence>
<dbReference type="Gene3D" id="3.10.450.40">
    <property type="match status" value="1"/>
</dbReference>
<reference evidence="2" key="1">
    <citation type="submission" date="2020-12" db="EMBL/GenBank/DDBJ databases">
        <title>Isolation and characterisation of bacteriophages with activity against invasive non-typhoidal Salmonella causing bloodstream infection in Malawi.</title>
        <authorList>
            <person name="Rodwell E.V."/>
            <person name="Wenner N."/>
            <person name="Pulford C.V."/>
            <person name="Cai Y."/>
            <person name="Bowers-Barnard A."/>
            <person name="Beckett A."/>
            <person name="Rigby J."/>
            <person name="Picton D."/>
            <person name="Blower T.R."/>
            <person name="Feasey N.A."/>
            <person name="Hinton J.C.D."/>
            <person name="Perez-Sepulveda B."/>
        </authorList>
    </citation>
    <scope>NUCLEOTIDE SEQUENCE</scope>
</reference>
<dbReference type="Pfam" id="PF04965">
    <property type="entry name" value="GPW_gp25"/>
    <property type="match status" value="1"/>
</dbReference>
<gene>
    <name evidence="2" type="ORF">AAMKOAHC_00117</name>
</gene>
<dbReference type="EMBL" id="MW355477">
    <property type="protein sequence ID" value="QQO89121.1"/>
    <property type="molecule type" value="Genomic_DNA"/>
</dbReference>